<organism evidence="2 3">
    <name type="scientific">Terrisporobacter othiniensis</name>
    <dbReference type="NCBI Taxonomy" id="1577792"/>
    <lineage>
        <taxon>Bacteria</taxon>
        <taxon>Bacillati</taxon>
        <taxon>Bacillota</taxon>
        <taxon>Clostridia</taxon>
        <taxon>Peptostreptococcales</taxon>
        <taxon>Peptostreptococcaceae</taxon>
        <taxon>Terrisporobacter</taxon>
    </lineage>
</organism>
<feature type="transmembrane region" description="Helical" evidence="1">
    <location>
        <begin position="162"/>
        <end position="187"/>
    </location>
</feature>
<dbReference type="Proteomes" id="UP000031189">
    <property type="component" value="Unassembled WGS sequence"/>
</dbReference>
<comment type="caution">
    <text evidence="2">The sequence shown here is derived from an EMBL/GenBank/DDBJ whole genome shotgun (WGS) entry which is preliminary data.</text>
</comment>
<feature type="transmembrane region" description="Helical" evidence="1">
    <location>
        <begin position="228"/>
        <end position="246"/>
    </location>
</feature>
<evidence type="ECO:0000313" key="2">
    <source>
        <dbReference type="EMBL" id="KHS56758.1"/>
    </source>
</evidence>
<keyword evidence="1" id="KW-1133">Transmembrane helix</keyword>
<dbReference type="AlphaFoldDB" id="A0A0B3VVB7"/>
<keyword evidence="1" id="KW-0812">Transmembrane</keyword>
<feature type="transmembrane region" description="Helical" evidence="1">
    <location>
        <begin position="194"/>
        <end position="212"/>
    </location>
</feature>
<proteinExistence type="predicted"/>
<dbReference type="OrthoDB" id="2199615at2"/>
<name>A0A0B3VVB7_9FIRM</name>
<accession>A0A0B3VVB7</accession>
<keyword evidence="3" id="KW-1185">Reference proteome</keyword>
<evidence type="ECO:0000256" key="1">
    <source>
        <dbReference type="SAM" id="Phobius"/>
    </source>
</evidence>
<keyword evidence="1" id="KW-0472">Membrane</keyword>
<protein>
    <submittedName>
        <fullName evidence="2">Uncharacterized protein</fullName>
    </submittedName>
</protein>
<gene>
    <name evidence="2" type="ORF">QX51_12325</name>
</gene>
<evidence type="ECO:0000313" key="3">
    <source>
        <dbReference type="Proteomes" id="UP000031189"/>
    </source>
</evidence>
<feature type="transmembrane region" description="Helical" evidence="1">
    <location>
        <begin position="112"/>
        <end position="134"/>
    </location>
</feature>
<reference evidence="2 3" key="1">
    <citation type="submission" date="2014-12" db="EMBL/GenBank/DDBJ databases">
        <title>Draft genome sequence of Terrisporobacter sp. 08-306576, isolated from the blood culture of a bacteremia patient.</title>
        <authorList>
            <person name="Lund L.C."/>
            <person name="Sydenham T.V."/>
            <person name="Hogh S.V."/>
            <person name="Skov M.N."/>
            <person name="Kemp M."/>
            <person name="Justesen U.S."/>
        </authorList>
    </citation>
    <scope>NUCLEOTIDE SEQUENCE [LARGE SCALE GENOMIC DNA]</scope>
    <source>
        <strain evidence="2 3">08-306576</strain>
    </source>
</reference>
<dbReference type="RefSeq" id="WP_039680209.1">
    <property type="nucleotide sequence ID" value="NZ_JAWGXO010000013.1"/>
</dbReference>
<dbReference type="EMBL" id="JWHR01000109">
    <property type="protein sequence ID" value="KHS56758.1"/>
    <property type="molecule type" value="Genomic_DNA"/>
</dbReference>
<sequence>MDEEEFKDLKSYREKRAEEATQYILTKDLFAKSSCTNYDDLVKDIDHYYGGEVGKKELNDLHNKIMFEEKNYLFWELENLDYVIYRYEDKDFWIGLGGLPESLAQNLRHEEITASVIASFIIATIQLIILFVVYKQNNTYMFWDCIINSAISDMSSWYDITFGQYIILSVVLNYIIAFITCMISVYVSSKASTYISAIGIQIPILFTFGIWLNDRGMKYLTTTFYQKYSLQIIYLGLIILSLFMIFKRIKKEIIADV</sequence>